<dbReference type="Proteomes" id="UP000328092">
    <property type="component" value="Unassembled WGS sequence"/>
</dbReference>
<dbReference type="Pfam" id="PF12697">
    <property type="entry name" value="Abhydrolase_6"/>
    <property type="match status" value="1"/>
</dbReference>
<dbReference type="AlphaFoldDB" id="A0A508TG80"/>
<reference evidence="3" key="1">
    <citation type="submission" date="2019-02" db="EMBL/GenBank/DDBJ databases">
        <authorList>
            <person name="Pothier F.J."/>
        </authorList>
    </citation>
    <scope>NUCLEOTIDE SEQUENCE</scope>
    <source>
        <strain evidence="3">CI-1B</strain>
    </source>
</reference>
<dbReference type="InterPro" id="IPR000073">
    <property type="entry name" value="AB_hydrolase_1"/>
</dbReference>
<accession>A0A508TG80</accession>
<evidence type="ECO:0000256" key="1">
    <source>
        <dbReference type="ARBA" id="ARBA00022801"/>
    </source>
</evidence>
<comment type="caution">
    <text evidence="3">The sequence shown here is derived from an EMBL/GenBank/DDBJ whole genome shotgun (WGS) entry which is preliminary data.</text>
</comment>
<feature type="domain" description="AB hydrolase-1" evidence="2">
    <location>
        <begin position="16"/>
        <end position="241"/>
    </location>
</feature>
<name>A0A508TG80_9BRAD</name>
<dbReference type="Gene3D" id="3.40.50.1820">
    <property type="entry name" value="alpha/beta hydrolase"/>
    <property type="match status" value="1"/>
</dbReference>
<protein>
    <submittedName>
        <fullName evidence="3">3-oxoadipate enol-lactonase 2</fullName>
        <ecNumber evidence="3">3.1.1.24</ecNumber>
    </submittedName>
</protein>
<gene>
    <name evidence="3" type="primary">catD_7</name>
    <name evidence="3" type="ORF">CI1B_45860</name>
</gene>
<dbReference type="InterPro" id="IPR029058">
    <property type="entry name" value="AB_hydrolase_fold"/>
</dbReference>
<dbReference type="RefSeq" id="WP_139861718.1">
    <property type="nucleotide sequence ID" value="NZ_CAADFC020000016.1"/>
</dbReference>
<sequence length="261" mass="27505">MTTSMSAYRIGQGPALLLLHGIGSSRTGWDHQISRLKNSFTCIAPDLPGYGDSPDPAEPGLGAIVRGLAAVLDGRSAHVIGVSFGALAALAIARTYPSLVKSLVLADATLGKARERDSDRERWLMHRRALAGNLASRSLERAGEIAAPGAPVGVIEEIAAHMRRARPAGYLAVAQAIFETDAVPWLDRIVQPALIICGDQDSVTGLGVSEALAKHLPRAKLVEVAGAGHAPHIERPDRFAHAVQEFLNELSRTDGAAVTAD</sequence>
<keyword evidence="1 3" id="KW-0378">Hydrolase</keyword>
<dbReference type="EC" id="3.1.1.24" evidence="3"/>
<dbReference type="SUPFAM" id="SSF53474">
    <property type="entry name" value="alpha/beta-Hydrolases"/>
    <property type="match status" value="1"/>
</dbReference>
<dbReference type="InterPro" id="IPR050266">
    <property type="entry name" value="AB_hydrolase_sf"/>
</dbReference>
<dbReference type="PANTHER" id="PTHR43798">
    <property type="entry name" value="MONOACYLGLYCEROL LIPASE"/>
    <property type="match status" value="1"/>
</dbReference>
<evidence type="ECO:0000313" key="3">
    <source>
        <dbReference type="EMBL" id="VIO72937.1"/>
    </source>
</evidence>
<dbReference type="PRINTS" id="PR00111">
    <property type="entry name" value="ABHYDROLASE"/>
</dbReference>
<organism evidence="3 4">
    <name type="scientific">Bradyrhizobium ivorense</name>
    <dbReference type="NCBI Taxonomy" id="2511166"/>
    <lineage>
        <taxon>Bacteria</taxon>
        <taxon>Pseudomonadati</taxon>
        <taxon>Pseudomonadota</taxon>
        <taxon>Alphaproteobacteria</taxon>
        <taxon>Hyphomicrobiales</taxon>
        <taxon>Nitrobacteraceae</taxon>
        <taxon>Bradyrhizobium</taxon>
    </lineage>
</organism>
<dbReference type="PANTHER" id="PTHR43798:SF31">
    <property type="entry name" value="AB HYDROLASE SUPERFAMILY PROTEIN YCLE"/>
    <property type="match status" value="1"/>
</dbReference>
<proteinExistence type="predicted"/>
<evidence type="ECO:0000313" key="4">
    <source>
        <dbReference type="Proteomes" id="UP000328092"/>
    </source>
</evidence>
<dbReference type="OrthoDB" id="9799612at2"/>
<evidence type="ECO:0000259" key="2">
    <source>
        <dbReference type="Pfam" id="PF12697"/>
    </source>
</evidence>
<dbReference type="GO" id="GO:0047570">
    <property type="term" value="F:3-oxoadipate enol-lactonase activity"/>
    <property type="evidence" value="ECO:0007669"/>
    <property type="project" value="UniProtKB-EC"/>
</dbReference>
<keyword evidence="4" id="KW-1185">Reference proteome</keyword>
<dbReference type="EMBL" id="CAADFC020000016">
    <property type="protein sequence ID" value="VIO72937.1"/>
    <property type="molecule type" value="Genomic_DNA"/>
</dbReference>
<dbReference type="GO" id="GO:0016020">
    <property type="term" value="C:membrane"/>
    <property type="evidence" value="ECO:0007669"/>
    <property type="project" value="TreeGrafter"/>
</dbReference>